<evidence type="ECO:0000256" key="4">
    <source>
        <dbReference type="ARBA" id="ARBA00007372"/>
    </source>
</evidence>
<proteinExistence type="inferred from homology"/>
<evidence type="ECO:0000256" key="12">
    <source>
        <dbReference type="PIRSR" id="PIRSR619342-50"/>
    </source>
</evidence>
<keyword evidence="14" id="KW-1185">Reference proteome</keyword>
<dbReference type="GO" id="GO:0005743">
    <property type="term" value="C:mitochondrial inner membrane"/>
    <property type="evidence" value="ECO:0007669"/>
    <property type="project" value="UniProtKB-SubCell"/>
</dbReference>
<keyword evidence="10" id="KW-0472">Membrane</keyword>
<dbReference type="PANTHER" id="PTHR21268:SF2">
    <property type="entry name" value="NADH DEHYDROGENASE [UBIQUINONE] IRON-SULFUR PROTEIN 5"/>
    <property type="match status" value="1"/>
</dbReference>
<keyword evidence="5" id="KW-0813">Transport</keyword>
<evidence type="ECO:0000313" key="14">
    <source>
        <dbReference type="Proteomes" id="UP001208570"/>
    </source>
</evidence>
<protein>
    <recommendedName>
        <fullName evidence="15">NADH dehydrogenase [ubiquinone] iron-sulfur protein 5</fullName>
    </recommendedName>
</protein>
<reference evidence="13" key="1">
    <citation type="journal article" date="2023" name="Mol. Biol. Evol.">
        <title>Third-Generation Sequencing Reveals the Adaptive Role of the Epigenome in Three Deep-Sea Polychaetes.</title>
        <authorList>
            <person name="Perez M."/>
            <person name="Aroh O."/>
            <person name="Sun Y."/>
            <person name="Lan Y."/>
            <person name="Juniper S.K."/>
            <person name="Young C.R."/>
            <person name="Angers B."/>
            <person name="Qian P.Y."/>
        </authorList>
    </citation>
    <scope>NUCLEOTIDE SEQUENCE</scope>
    <source>
        <strain evidence="13">P08H-3</strain>
    </source>
</reference>
<comment type="subcellular location">
    <subcellularLocation>
        <location evidence="3">Mitochondrion inner membrane</location>
        <topology evidence="3">Peripheral membrane protein</topology>
    </subcellularLocation>
    <subcellularLocation>
        <location evidence="2">Mitochondrion intermembrane space</location>
    </subcellularLocation>
</comment>
<evidence type="ECO:0000256" key="6">
    <source>
        <dbReference type="ARBA" id="ARBA00022660"/>
    </source>
</evidence>
<keyword evidence="11 12" id="KW-1015">Disulfide bond</keyword>
<evidence type="ECO:0008006" key="15">
    <source>
        <dbReference type="Google" id="ProtNLM"/>
    </source>
</evidence>
<comment type="caution">
    <text evidence="13">The sequence shown here is derived from an EMBL/GenBank/DDBJ whole genome shotgun (WGS) entry which is preliminary data.</text>
</comment>
<evidence type="ECO:0000256" key="3">
    <source>
        <dbReference type="ARBA" id="ARBA00004637"/>
    </source>
</evidence>
<dbReference type="InterPro" id="IPR019342">
    <property type="entry name" value="NADH_UbQ_OxRdtase_FeS-su5"/>
</dbReference>
<keyword evidence="7" id="KW-0999">Mitochondrion inner membrane</keyword>
<comment type="similarity">
    <text evidence="4">Belongs to the complex I NDUFS5 subunit family.</text>
</comment>
<evidence type="ECO:0000256" key="7">
    <source>
        <dbReference type="ARBA" id="ARBA00022792"/>
    </source>
</evidence>
<feature type="disulfide bond" evidence="12">
    <location>
        <begin position="50"/>
        <end position="63"/>
    </location>
</feature>
<name>A0AAD9JPK3_9ANNE</name>
<accession>A0AAD9JPK3</accession>
<evidence type="ECO:0000256" key="9">
    <source>
        <dbReference type="ARBA" id="ARBA00023128"/>
    </source>
</evidence>
<comment type="function">
    <text evidence="1">Accessory subunit of the mitochondrial membrane respiratory chain NADH dehydrogenase (Complex I), that is believed not to be involved in catalysis. Complex I functions in the transfer of electrons from NADH to the respiratory chain. The immediate electron acceptor for the enzyme is believed to be ubiquinone.</text>
</comment>
<evidence type="ECO:0000256" key="10">
    <source>
        <dbReference type="ARBA" id="ARBA00023136"/>
    </source>
</evidence>
<keyword evidence="8" id="KW-0249">Electron transport</keyword>
<evidence type="ECO:0000256" key="8">
    <source>
        <dbReference type="ARBA" id="ARBA00022982"/>
    </source>
</evidence>
<dbReference type="Pfam" id="PF10200">
    <property type="entry name" value="Ndufs5"/>
    <property type="match status" value="1"/>
</dbReference>
<dbReference type="Proteomes" id="UP001208570">
    <property type="component" value="Unassembled WGS sequence"/>
</dbReference>
<keyword evidence="6" id="KW-0679">Respiratory chain</keyword>
<evidence type="ECO:0000256" key="2">
    <source>
        <dbReference type="ARBA" id="ARBA00004569"/>
    </source>
</evidence>
<dbReference type="GO" id="GO:0005758">
    <property type="term" value="C:mitochondrial intermembrane space"/>
    <property type="evidence" value="ECO:0007669"/>
    <property type="project" value="UniProtKB-SubCell"/>
</dbReference>
<feature type="disulfide bond" evidence="12">
    <location>
        <begin position="40"/>
        <end position="73"/>
    </location>
</feature>
<gene>
    <name evidence="13" type="ORF">LSH36_209g05057</name>
</gene>
<dbReference type="PANTHER" id="PTHR21268">
    <property type="entry name" value="NADH DEHYDROGENASE [UBIQUINONE] IRON-SULFUR PROTEIN 5"/>
    <property type="match status" value="1"/>
</dbReference>
<dbReference type="AlphaFoldDB" id="A0AAD9JPK3"/>
<evidence type="ECO:0000256" key="11">
    <source>
        <dbReference type="ARBA" id="ARBA00023157"/>
    </source>
</evidence>
<evidence type="ECO:0000256" key="1">
    <source>
        <dbReference type="ARBA" id="ARBA00003195"/>
    </source>
</evidence>
<evidence type="ECO:0000256" key="5">
    <source>
        <dbReference type="ARBA" id="ARBA00022448"/>
    </source>
</evidence>
<organism evidence="13 14">
    <name type="scientific">Paralvinella palmiformis</name>
    <dbReference type="NCBI Taxonomy" id="53620"/>
    <lineage>
        <taxon>Eukaryota</taxon>
        <taxon>Metazoa</taxon>
        <taxon>Spiralia</taxon>
        <taxon>Lophotrochozoa</taxon>
        <taxon>Annelida</taxon>
        <taxon>Polychaeta</taxon>
        <taxon>Sedentaria</taxon>
        <taxon>Canalipalpata</taxon>
        <taxon>Terebellida</taxon>
        <taxon>Terebelliformia</taxon>
        <taxon>Alvinellidae</taxon>
        <taxon>Paralvinella</taxon>
    </lineage>
</organism>
<sequence length="114" mass="13477">MTYNFTPATNFGPRLNDLPIFDCTFTQVTREWMNFQKGYCSAYELDFARCASRVGAVNAMRDCRKYMEDMQECAYHRKSLERYKIMQAERKKQGKSYMPPPPKDSVVTWYPQIS</sequence>
<keyword evidence="9" id="KW-0496">Mitochondrion</keyword>
<evidence type="ECO:0000313" key="13">
    <source>
        <dbReference type="EMBL" id="KAK2156602.1"/>
    </source>
</evidence>
<dbReference type="EMBL" id="JAODUP010000209">
    <property type="protein sequence ID" value="KAK2156602.1"/>
    <property type="molecule type" value="Genomic_DNA"/>
</dbReference>